<dbReference type="RefSeq" id="WP_087623805.1">
    <property type="nucleotide sequence ID" value="NZ_VLNT01000011.1"/>
</dbReference>
<dbReference type="CDD" id="cd17321">
    <property type="entry name" value="MFS_MMR_MDR_like"/>
    <property type="match status" value="1"/>
</dbReference>
<feature type="transmembrane region" description="Helical" evidence="5">
    <location>
        <begin position="285"/>
        <end position="306"/>
    </location>
</feature>
<dbReference type="Proteomes" id="UP000316988">
    <property type="component" value="Unassembled WGS sequence"/>
</dbReference>
<dbReference type="Gene3D" id="1.20.1250.20">
    <property type="entry name" value="MFS general substrate transporter like domains"/>
    <property type="match status" value="1"/>
</dbReference>
<evidence type="ECO:0000256" key="3">
    <source>
        <dbReference type="ARBA" id="ARBA00022989"/>
    </source>
</evidence>
<dbReference type="PROSITE" id="PS00217">
    <property type="entry name" value="SUGAR_TRANSPORT_2"/>
    <property type="match status" value="1"/>
</dbReference>
<dbReference type="OrthoDB" id="7375466at2"/>
<dbReference type="PRINTS" id="PR01036">
    <property type="entry name" value="TCRTETB"/>
</dbReference>
<feature type="transmembrane region" description="Helical" evidence="5">
    <location>
        <begin position="108"/>
        <end position="125"/>
    </location>
</feature>
<dbReference type="InterPro" id="IPR036259">
    <property type="entry name" value="MFS_trans_sf"/>
</dbReference>
<evidence type="ECO:0000256" key="5">
    <source>
        <dbReference type="SAM" id="Phobius"/>
    </source>
</evidence>
<dbReference type="PANTHER" id="PTHR42718:SF39">
    <property type="entry name" value="ACTINORHODIN TRANSPORTER-RELATED"/>
    <property type="match status" value="1"/>
</dbReference>
<dbReference type="GO" id="GO:0022857">
    <property type="term" value="F:transmembrane transporter activity"/>
    <property type="evidence" value="ECO:0007669"/>
    <property type="project" value="InterPro"/>
</dbReference>
<feature type="transmembrane region" description="Helical" evidence="5">
    <location>
        <begin position="243"/>
        <end position="264"/>
    </location>
</feature>
<evidence type="ECO:0000259" key="6">
    <source>
        <dbReference type="PROSITE" id="PS50850"/>
    </source>
</evidence>
<feature type="transmembrane region" description="Helical" evidence="5">
    <location>
        <begin position="49"/>
        <end position="67"/>
    </location>
</feature>
<keyword evidence="3 5" id="KW-1133">Transmembrane helix</keyword>
<feature type="transmembrane region" description="Helical" evidence="5">
    <location>
        <begin position="450"/>
        <end position="472"/>
    </location>
</feature>
<feature type="transmembrane region" description="Helical" evidence="5">
    <location>
        <begin position="426"/>
        <end position="444"/>
    </location>
</feature>
<dbReference type="Pfam" id="PF07690">
    <property type="entry name" value="MFS_1"/>
    <property type="match status" value="1"/>
</dbReference>
<dbReference type="InterPro" id="IPR011701">
    <property type="entry name" value="MFS"/>
</dbReference>
<dbReference type="AlphaFoldDB" id="A0A554S700"/>
<feature type="domain" description="Major facilitator superfamily (MFS) profile" evidence="6">
    <location>
        <begin position="13"/>
        <end position="473"/>
    </location>
</feature>
<keyword evidence="8" id="KW-1185">Reference proteome</keyword>
<feature type="transmembrane region" description="Helical" evidence="5">
    <location>
        <begin position="380"/>
        <end position="405"/>
    </location>
</feature>
<dbReference type="InterPro" id="IPR005829">
    <property type="entry name" value="Sugar_transporter_CS"/>
</dbReference>
<name>A0A554S700_9ACTN</name>
<dbReference type="GO" id="GO:0005886">
    <property type="term" value="C:plasma membrane"/>
    <property type="evidence" value="ECO:0007669"/>
    <property type="project" value="UniProtKB-SubCell"/>
</dbReference>
<comment type="subcellular location">
    <subcellularLocation>
        <location evidence="1">Cell membrane</location>
        <topology evidence="1">Multi-pass membrane protein</topology>
    </subcellularLocation>
</comment>
<feature type="transmembrane region" description="Helical" evidence="5">
    <location>
        <begin position="350"/>
        <end position="374"/>
    </location>
</feature>
<keyword evidence="2 5" id="KW-0812">Transmembrane</keyword>
<feature type="transmembrane region" description="Helical" evidence="5">
    <location>
        <begin position="318"/>
        <end position="338"/>
    </location>
</feature>
<protein>
    <submittedName>
        <fullName evidence="7">MFS transporter</fullName>
    </submittedName>
</protein>
<evidence type="ECO:0000256" key="4">
    <source>
        <dbReference type="ARBA" id="ARBA00023136"/>
    </source>
</evidence>
<feature type="transmembrane region" description="Helical" evidence="5">
    <location>
        <begin position="167"/>
        <end position="191"/>
    </location>
</feature>
<evidence type="ECO:0000256" key="2">
    <source>
        <dbReference type="ARBA" id="ARBA00022692"/>
    </source>
</evidence>
<sequence length="494" mass="51240">MAETGFAPEQRQVLPTILVPAFLSLLSVSIVNVALPAIETSLGAGTSGLQWVISGYALAFGVLLVAAGRAGDLWGRGRLFILGLALFAIGSLASGLAPSIAVLNLARALMGIGSGLLTPQVSGIIQQFFQGESRGRAFGALGSAVGVSVAIGPVLGGVFITSLGPEWGWRWCFLINVPIAIGGIVAARVFLPPSAWKAAYTETDLSPPRSGRRRVDFDPVGMLLLALATLFIMVSFMEAGLGAWVWSLLVLGVGLVIAWVRWELRYRRIGRTPMVDMQLFRTRSFASGALLSTLYFLGYTSLWLLVAQYMQIGLGHDALVAGMIGLPAAFAGAITAPIAGRYVVRVGQGIVLWGLGVGVLGLLLSAAVVLLHGRSGVTEWWLLGTLMLTGVGQGMVVSPNQTLALAEVPLRYAGSAGGVLQTGQRIGTSVGIAVITTIAFSVAASSGWDVALAVGFSAIIAVAGVAMLVGAYDLAASRRERDLGGEGASSTPAR</sequence>
<comment type="caution">
    <text evidence="7">The sequence shown here is derived from an EMBL/GenBank/DDBJ whole genome shotgun (WGS) entry which is preliminary data.</text>
</comment>
<evidence type="ECO:0000313" key="7">
    <source>
        <dbReference type="EMBL" id="TSD62121.1"/>
    </source>
</evidence>
<dbReference type="PANTHER" id="PTHR42718">
    <property type="entry name" value="MAJOR FACILITATOR SUPERFAMILY MULTIDRUG TRANSPORTER MFSC"/>
    <property type="match status" value="1"/>
</dbReference>
<dbReference type="SUPFAM" id="SSF103473">
    <property type="entry name" value="MFS general substrate transporter"/>
    <property type="match status" value="1"/>
</dbReference>
<keyword evidence="4 5" id="KW-0472">Membrane</keyword>
<feature type="transmembrane region" description="Helical" evidence="5">
    <location>
        <begin position="12"/>
        <end position="37"/>
    </location>
</feature>
<dbReference type="EMBL" id="VLNT01000011">
    <property type="protein sequence ID" value="TSD62121.1"/>
    <property type="molecule type" value="Genomic_DNA"/>
</dbReference>
<accession>A0A554S700</accession>
<feature type="transmembrane region" description="Helical" evidence="5">
    <location>
        <begin position="137"/>
        <end position="161"/>
    </location>
</feature>
<organism evidence="7 8">
    <name type="scientific">Aeromicrobium piscarium</name>
    <dbReference type="NCBI Taxonomy" id="2590901"/>
    <lineage>
        <taxon>Bacteria</taxon>
        <taxon>Bacillati</taxon>
        <taxon>Actinomycetota</taxon>
        <taxon>Actinomycetes</taxon>
        <taxon>Propionibacteriales</taxon>
        <taxon>Nocardioidaceae</taxon>
        <taxon>Aeromicrobium</taxon>
    </lineage>
</organism>
<proteinExistence type="predicted"/>
<dbReference type="PROSITE" id="PS50850">
    <property type="entry name" value="MFS"/>
    <property type="match status" value="1"/>
</dbReference>
<feature type="transmembrane region" description="Helical" evidence="5">
    <location>
        <begin position="219"/>
        <end position="237"/>
    </location>
</feature>
<reference evidence="7 8" key="1">
    <citation type="submission" date="2019-07" db="EMBL/GenBank/DDBJ databases">
        <authorList>
            <person name="Zhao L.H."/>
        </authorList>
    </citation>
    <scope>NUCLEOTIDE SEQUENCE [LARGE SCALE GENOMIC DNA]</scope>
    <source>
        <strain evidence="7 8">Co35</strain>
    </source>
</reference>
<dbReference type="InterPro" id="IPR020846">
    <property type="entry name" value="MFS_dom"/>
</dbReference>
<feature type="transmembrane region" description="Helical" evidence="5">
    <location>
        <begin position="79"/>
        <end position="102"/>
    </location>
</feature>
<evidence type="ECO:0000256" key="1">
    <source>
        <dbReference type="ARBA" id="ARBA00004651"/>
    </source>
</evidence>
<gene>
    <name evidence="7" type="ORF">FNM00_13475</name>
</gene>
<evidence type="ECO:0000313" key="8">
    <source>
        <dbReference type="Proteomes" id="UP000316988"/>
    </source>
</evidence>
<dbReference type="Gene3D" id="1.20.1720.10">
    <property type="entry name" value="Multidrug resistance protein D"/>
    <property type="match status" value="1"/>
</dbReference>